<name>A0A6A8ABW0_9HYPH</name>
<keyword evidence="2" id="KW-1185">Reference proteome</keyword>
<evidence type="ECO:0000313" key="1">
    <source>
        <dbReference type="EMBL" id="MQY46686.1"/>
    </source>
</evidence>
<gene>
    <name evidence="1" type="ORF">GAO09_11645</name>
</gene>
<accession>A0A6A8ABW0</accession>
<dbReference type="Pfam" id="PF10013">
    <property type="entry name" value="DUF2256"/>
    <property type="match status" value="1"/>
</dbReference>
<protein>
    <submittedName>
        <fullName evidence="1">DUF2256 domain-containing protein</fullName>
    </submittedName>
</protein>
<dbReference type="RefSeq" id="WP_153354179.1">
    <property type="nucleotide sequence ID" value="NZ_JAYKOO010000010.1"/>
</dbReference>
<evidence type="ECO:0000313" key="2">
    <source>
        <dbReference type="Proteomes" id="UP000435138"/>
    </source>
</evidence>
<dbReference type="PANTHER" id="PTHR37463">
    <property type="entry name" value="GSL3115 PROTEIN"/>
    <property type="match status" value="1"/>
</dbReference>
<dbReference type="AlphaFoldDB" id="A0A6A8ABW0"/>
<proteinExistence type="predicted"/>
<dbReference type="PANTHER" id="PTHR37463:SF1">
    <property type="entry name" value="DUF2256 DOMAIN-CONTAINING PROTEIN"/>
    <property type="match status" value="1"/>
</dbReference>
<dbReference type="EMBL" id="WIXI01000042">
    <property type="protein sequence ID" value="MQY46686.1"/>
    <property type="molecule type" value="Genomic_DNA"/>
</dbReference>
<sequence length="53" mass="6244">MPKHVKKADLPAKLCIACGLPFTWRRKWAKNWDEVKFCSERCRNTKPAPKQCK</sequence>
<dbReference type="PIRSF" id="PIRSF037205">
    <property type="entry name" value="UCP037205"/>
    <property type="match status" value="1"/>
</dbReference>
<comment type="caution">
    <text evidence="1">The sequence shown here is derived from an EMBL/GenBank/DDBJ whole genome shotgun (WGS) entry which is preliminary data.</text>
</comment>
<dbReference type="Proteomes" id="UP000435138">
    <property type="component" value="Unassembled WGS sequence"/>
</dbReference>
<reference evidence="1 2" key="1">
    <citation type="submission" date="2019-11" db="EMBL/GenBank/DDBJ databases">
        <title>Genome analysis of Rhizobacterium cereale a novel genus and species isolated from maize roots in North Spain.</title>
        <authorList>
            <person name="Menendez E."/>
            <person name="Flores-Felix J.D."/>
            <person name="Ramirez-Bahena M.-H."/>
            <person name="Igual J.M."/>
            <person name="Garcia-Fraile P."/>
            <person name="Peix A."/>
            <person name="Velazquez E."/>
        </authorList>
    </citation>
    <scope>NUCLEOTIDE SEQUENCE [LARGE SCALE GENOMIC DNA]</scope>
    <source>
        <strain evidence="1 2">RZME27</strain>
    </source>
</reference>
<dbReference type="InterPro" id="IPR017136">
    <property type="entry name" value="UCP037205"/>
</dbReference>
<organism evidence="1 2">
    <name type="scientific">Endobacterium cereale</name>
    <dbReference type="NCBI Taxonomy" id="2663029"/>
    <lineage>
        <taxon>Bacteria</taxon>
        <taxon>Pseudomonadati</taxon>
        <taxon>Pseudomonadota</taxon>
        <taxon>Alphaproteobacteria</taxon>
        <taxon>Hyphomicrobiales</taxon>
        <taxon>Rhizobiaceae</taxon>
        <taxon>Endobacterium</taxon>
    </lineage>
</organism>